<protein>
    <submittedName>
        <fullName evidence="2">VOC family protein</fullName>
    </submittedName>
</protein>
<dbReference type="InterPro" id="IPR029068">
    <property type="entry name" value="Glyas_Bleomycin-R_OHBP_Dase"/>
</dbReference>
<dbReference type="SUPFAM" id="SSF54593">
    <property type="entry name" value="Glyoxalase/Bleomycin resistance protein/Dihydroxybiphenyl dioxygenase"/>
    <property type="match status" value="1"/>
</dbReference>
<evidence type="ECO:0000313" key="2">
    <source>
        <dbReference type="EMBL" id="MBY8824864.1"/>
    </source>
</evidence>
<accession>A0ABS7PY02</accession>
<evidence type="ECO:0000313" key="3">
    <source>
        <dbReference type="Proteomes" id="UP000706039"/>
    </source>
</evidence>
<reference evidence="2 3" key="1">
    <citation type="submission" date="2021-08" db="EMBL/GenBank/DDBJ databases">
        <authorList>
            <person name="Tuo L."/>
        </authorList>
    </citation>
    <scope>NUCLEOTIDE SEQUENCE [LARGE SCALE GENOMIC DNA]</scope>
    <source>
        <strain evidence="2 3">JCM 31229</strain>
    </source>
</reference>
<dbReference type="Gene3D" id="3.10.180.10">
    <property type="entry name" value="2,3-Dihydroxybiphenyl 1,2-Dioxygenase, domain 1"/>
    <property type="match status" value="1"/>
</dbReference>
<gene>
    <name evidence="2" type="ORF">K7G82_21350</name>
</gene>
<organism evidence="2 3">
    <name type="scientific">Sphingomonas colocasiae</name>
    <dbReference type="NCBI Taxonomy" id="1848973"/>
    <lineage>
        <taxon>Bacteria</taxon>
        <taxon>Pseudomonadati</taxon>
        <taxon>Pseudomonadota</taxon>
        <taxon>Alphaproteobacteria</taxon>
        <taxon>Sphingomonadales</taxon>
        <taxon>Sphingomonadaceae</taxon>
        <taxon>Sphingomonas</taxon>
    </lineage>
</organism>
<comment type="caution">
    <text evidence="2">The sequence shown here is derived from an EMBL/GenBank/DDBJ whole genome shotgun (WGS) entry which is preliminary data.</text>
</comment>
<dbReference type="InterPro" id="IPR037523">
    <property type="entry name" value="VOC_core"/>
</dbReference>
<feature type="domain" description="VOC" evidence="1">
    <location>
        <begin position="10"/>
        <end position="133"/>
    </location>
</feature>
<dbReference type="CDD" id="cd07246">
    <property type="entry name" value="VOC_like"/>
    <property type="match status" value="1"/>
</dbReference>
<name>A0ABS7PY02_9SPHN</name>
<dbReference type="InterPro" id="IPR004360">
    <property type="entry name" value="Glyas_Fos-R_dOase_dom"/>
</dbReference>
<evidence type="ECO:0000259" key="1">
    <source>
        <dbReference type="PROSITE" id="PS51819"/>
    </source>
</evidence>
<dbReference type="Proteomes" id="UP000706039">
    <property type="component" value="Unassembled WGS sequence"/>
</dbReference>
<dbReference type="RefSeq" id="WP_222991975.1">
    <property type="nucleotide sequence ID" value="NZ_JAINVV010000010.1"/>
</dbReference>
<sequence>MENRIVYPGISPHLTIRDNRAMEAIDFYTRAFGAVERFRKEAEDGARLMHAHLEVNGGALFLNDDFPEMMGGTPSSAPTGVTLHLEVADADAAWEQALAAGASVRFPLENQFWGQRYGQLLDPFGHCWSIGGPVKG</sequence>
<dbReference type="PANTHER" id="PTHR34109">
    <property type="entry name" value="BNAUNNG04460D PROTEIN-RELATED"/>
    <property type="match status" value="1"/>
</dbReference>
<proteinExistence type="predicted"/>
<dbReference type="EMBL" id="JAINVV010000010">
    <property type="protein sequence ID" value="MBY8824864.1"/>
    <property type="molecule type" value="Genomic_DNA"/>
</dbReference>
<dbReference type="Pfam" id="PF00903">
    <property type="entry name" value="Glyoxalase"/>
    <property type="match status" value="1"/>
</dbReference>
<keyword evidence="3" id="KW-1185">Reference proteome</keyword>
<dbReference type="PROSITE" id="PS51819">
    <property type="entry name" value="VOC"/>
    <property type="match status" value="1"/>
</dbReference>
<dbReference type="PANTHER" id="PTHR34109:SF1">
    <property type="entry name" value="VOC DOMAIN-CONTAINING PROTEIN"/>
    <property type="match status" value="1"/>
</dbReference>